<feature type="region of interest" description="Disordered" evidence="2">
    <location>
        <begin position="43"/>
        <end position="72"/>
    </location>
</feature>
<dbReference type="EMBL" id="BDSP01000262">
    <property type="protein sequence ID" value="GAX27940.1"/>
    <property type="molecule type" value="Genomic_DNA"/>
</dbReference>
<dbReference type="AlphaFoldDB" id="A0A1Z5KNM7"/>
<evidence type="ECO:0000256" key="3">
    <source>
        <dbReference type="SAM" id="Phobius"/>
    </source>
</evidence>
<keyword evidence="3" id="KW-0472">Membrane</keyword>
<dbReference type="Proteomes" id="UP000198406">
    <property type="component" value="Unassembled WGS sequence"/>
</dbReference>
<feature type="transmembrane region" description="Helical" evidence="3">
    <location>
        <begin position="20"/>
        <end position="38"/>
    </location>
</feature>
<sequence length="312" mass="34337">MVRQSSVGGNSSSSGSGRRCVLIAVIIMVILFMLPGGGPSVDDNIRSGQAQHDSTVHEKPSNNNYADNTDDNMDVTDIEAEMDVVREDLEQAQQQELAKTKSALSAAIDVTSSYVKSAFSKLLAKTDISEEEIQQMVAEVESKLEQETIEKLEEDAEEMVETYEDNIEQEAFDESDSGVAVDEIRIDIEANEETAIREMNQQLEKEAEAMKKMMRKKAEEFEIEILEKRLEEKLHKKIKLVVLDDEIADVEHMLDGLSVLKGERDPTSSSYGKAPVDSPPDDDGVAGSDDTVGGEPPSNDDDNTSTNDDDAN</sequence>
<accession>A0A1Z5KNM7</accession>
<evidence type="ECO:0000256" key="1">
    <source>
        <dbReference type="SAM" id="Coils"/>
    </source>
</evidence>
<feature type="coiled-coil region" evidence="1">
    <location>
        <begin position="130"/>
        <end position="236"/>
    </location>
</feature>
<keyword evidence="5" id="KW-1185">Reference proteome</keyword>
<proteinExistence type="predicted"/>
<reference evidence="4 5" key="1">
    <citation type="journal article" date="2015" name="Plant Cell">
        <title>Oil accumulation by the oleaginous diatom Fistulifera solaris as revealed by the genome and transcriptome.</title>
        <authorList>
            <person name="Tanaka T."/>
            <person name="Maeda Y."/>
            <person name="Veluchamy A."/>
            <person name="Tanaka M."/>
            <person name="Abida H."/>
            <person name="Marechal E."/>
            <person name="Bowler C."/>
            <person name="Muto M."/>
            <person name="Sunaga Y."/>
            <person name="Tanaka M."/>
            <person name="Yoshino T."/>
            <person name="Taniguchi T."/>
            <person name="Fukuda Y."/>
            <person name="Nemoto M."/>
            <person name="Matsumoto M."/>
            <person name="Wong P.S."/>
            <person name="Aburatani S."/>
            <person name="Fujibuchi W."/>
        </authorList>
    </citation>
    <scope>NUCLEOTIDE SEQUENCE [LARGE SCALE GENOMIC DNA]</scope>
    <source>
        <strain evidence="4 5">JPCC DA0580</strain>
    </source>
</reference>
<organism evidence="4 5">
    <name type="scientific">Fistulifera solaris</name>
    <name type="common">Oleaginous diatom</name>
    <dbReference type="NCBI Taxonomy" id="1519565"/>
    <lineage>
        <taxon>Eukaryota</taxon>
        <taxon>Sar</taxon>
        <taxon>Stramenopiles</taxon>
        <taxon>Ochrophyta</taxon>
        <taxon>Bacillariophyta</taxon>
        <taxon>Bacillariophyceae</taxon>
        <taxon>Bacillariophycidae</taxon>
        <taxon>Naviculales</taxon>
        <taxon>Naviculaceae</taxon>
        <taxon>Fistulifera</taxon>
    </lineage>
</organism>
<name>A0A1Z5KNM7_FISSO</name>
<comment type="caution">
    <text evidence="4">The sequence shown here is derived from an EMBL/GenBank/DDBJ whole genome shotgun (WGS) entry which is preliminary data.</text>
</comment>
<feature type="region of interest" description="Disordered" evidence="2">
    <location>
        <begin position="261"/>
        <end position="312"/>
    </location>
</feature>
<protein>
    <submittedName>
        <fullName evidence="4">Uncharacterized protein</fullName>
    </submittedName>
</protein>
<keyword evidence="1" id="KW-0175">Coiled coil</keyword>
<keyword evidence="3" id="KW-1133">Transmembrane helix</keyword>
<keyword evidence="3" id="KW-0812">Transmembrane</keyword>
<evidence type="ECO:0000256" key="2">
    <source>
        <dbReference type="SAM" id="MobiDB-lite"/>
    </source>
</evidence>
<evidence type="ECO:0000313" key="5">
    <source>
        <dbReference type="Proteomes" id="UP000198406"/>
    </source>
</evidence>
<feature type="compositionally biased region" description="Acidic residues" evidence="2">
    <location>
        <begin position="298"/>
        <end position="312"/>
    </location>
</feature>
<gene>
    <name evidence="4" type="ORF">FisN_32Lh040</name>
</gene>
<evidence type="ECO:0000313" key="4">
    <source>
        <dbReference type="EMBL" id="GAX27940.1"/>
    </source>
</evidence>
<dbReference type="InParanoid" id="A0A1Z5KNM7"/>